<dbReference type="GeneID" id="14497731"/>
<evidence type="ECO:0000313" key="12">
    <source>
        <dbReference type="Proteomes" id="UP000002866"/>
    </source>
</evidence>
<dbReference type="InParanoid" id="I2H872"/>
<accession>I2H872</accession>
<evidence type="ECO:0000256" key="4">
    <source>
        <dbReference type="ARBA" id="ARBA00022598"/>
    </source>
</evidence>
<dbReference type="OMA" id="IAHMFIR"/>
<dbReference type="Gene3D" id="1.10.8.960">
    <property type="match status" value="1"/>
</dbReference>
<comment type="similarity">
    <text evidence="2 10">Belongs to the glutamate--cysteine ligase type 3 family.</text>
</comment>
<proteinExistence type="inferred from homology"/>
<dbReference type="GO" id="GO:0042542">
    <property type="term" value="P:response to hydrogen peroxide"/>
    <property type="evidence" value="ECO:0007669"/>
    <property type="project" value="EnsemblFungi"/>
</dbReference>
<dbReference type="FunFam" id="3.30.590.50:FF:000002">
    <property type="entry name" value="Glutamate--cysteine ligase catalytic subunit"/>
    <property type="match status" value="1"/>
</dbReference>
<dbReference type="GO" id="GO:0005524">
    <property type="term" value="F:ATP binding"/>
    <property type="evidence" value="ECO:0007669"/>
    <property type="project" value="UniProtKB-UniRule"/>
</dbReference>
<dbReference type="STRING" id="1071380.I2H872"/>
<evidence type="ECO:0000256" key="10">
    <source>
        <dbReference type="RuleBase" id="RU367135"/>
    </source>
</evidence>
<evidence type="ECO:0000256" key="1">
    <source>
        <dbReference type="ARBA" id="ARBA00005006"/>
    </source>
</evidence>
<dbReference type="GO" id="GO:0005737">
    <property type="term" value="C:cytoplasm"/>
    <property type="evidence" value="ECO:0007669"/>
    <property type="project" value="EnsemblFungi"/>
</dbReference>
<dbReference type="PANTHER" id="PTHR11164">
    <property type="entry name" value="GLUTAMATE CYSTEINE LIGASE"/>
    <property type="match status" value="1"/>
</dbReference>
<sequence length="711" mass="82101">MGLLSLGTPLPWEESCKYNEHIRSQGVIQLLNVFKKYQNIDNYQLYWGDEVEYMLLQFNESKNNCVLDLLHDNLLTEFNENEGLKLCNSNNVHFHPEYGRFMLESTPAKPYKDFMGSYIEKNMIKRRLIASNHLARYNTQNLKHVPLSLTVYPRMGCSVDPYSKQFEGFTNLYDDEWTLKNSASKSLFLPDQVINKHARFPTLTANIRLRRGEKVQIHVPMYKDSKTPEFDDSLNAITPKRNGFPYEDKQSLKALKKNHIYMDAMGFGMGCSCLQLTFQAPNITQARYLYDSLVNFAPIMLAVTAASPGFKGFLSDQDVRWNIISSAVDDRTPYERATDPLIPEECSKFGGIDPSCQPDIEHGIPKSRYSSVDLFLGGNKYFTRKYNNTDVPVNETVLQKLLENDLAPLDYDLAKHFSHLFIRDPLVIFEELIDQDNSHSTNHFENIQSTNWQTLRFKPPLLPESDNESSNVNPPGWRVEFRPMEVQLTDFENAAFSTFLYLIVDSILSCNISMNPYLKMSKVWKNMEIAHLRNAATNSKFYWKNSFQLPLSSTPTSTSYNDSPIDSVILDNESTSLYPIDEIFHNKQNGIFTNFINPSLRKHGLVKKDWVELKNSPRESESFRIYQYLKLISNRANGKLKTPAKFLKDFILNHKDYKNDSKISKSINYDLLLMCERITLLDNSNSELTGFFGQEIADYLLDYEFQSPIAN</sequence>
<dbReference type="KEGG" id="tbl:TBLA_0H02900"/>
<dbReference type="InterPro" id="IPR014746">
    <property type="entry name" value="Gln_synth/guanido_kin_cat_dom"/>
</dbReference>
<organism evidence="11 12">
    <name type="scientific">Henningerozyma blattae (strain ATCC 34711 / CBS 6284 / DSM 70876 / NBRC 10599 / NRRL Y-10934 / UCD 77-7)</name>
    <name type="common">Yeast</name>
    <name type="synonym">Tetrapisispora blattae</name>
    <dbReference type="NCBI Taxonomy" id="1071380"/>
    <lineage>
        <taxon>Eukaryota</taxon>
        <taxon>Fungi</taxon>
        <taxon>Dikarya</taxon>
        <taxon>Ascomycota</taxon>
        <taxon>Saccharomycotina</taxon>
        <taxon>Saccharomycetes</taxon>
        <taxon>Saccharomycetales</taxon>
        <taxon>Saccharomycetaceae</taxon>
        <taxon>Henningerozyma</taxon>
    </lineage>
</organism>
<dbReference type="HOGENOM" id="CLU_010467_0_0_1"/>
<dbReference type="PANTHER" id="PTHR11164:SF0">
    <property type="entry name" value="GLUTAMATE--CYSTEINE LIGASE CATALYTIC SUBUNIT"/>
    <property type="match status" value="1"/>
</dbReference>
<dbReference type="GO" id="GO:0004357">
    <property type="term" value="F:glutamate-cysteine ligase activity"/>
    <property type="evidence" value="ECO:0007669"/>
    <property type="project" value="UniProtKB-UniRule"/>
</dbReference>
<dbReference type="AlphaFoldDB" id="I2H872"/>
<reference evidence="11 12" key="1">
    <citation type="journal article" date="2011" name="Proc. Natl. Acad. Sci. U.S.A.">
        <title>Evolutionary erosion of yeast sex chromosomes by mating-type switching accidents.</title>
        <authorList>
            <person name="Gordon J.L."/>
            <person name="Armisen D."/>
            <person name="Proux-Wera E."/>
            <person name="Oheigeartaigh S.S."/>
            <person name="Byrne K.P."/>
            <person name="Wolfe K.H."/>
        </authorList>
    </citation>
    <scope>NUCLEOTIDE SEQUENCE [LARGE SCALE GENOMIC DNA]</scope>
    <source>
        <strain evidence="12">ATCC 34711 / CBS 6284 / DSM 70876 / NBRC 10599 / NRRL Y-10934 / UCD 77-7</strain>
    </source>
</reference>
<dbReference type="InterPro" id="IPR004308">
    <property type="entry name" value="GCS"/>
</dbReference>
<dbReference type="SUPFAM" id="SSF55931">
    <property type="entry name" value="Glutamine synthetase/guanido kinase"/>
    <property type="match status" value="1"/>
</dbReference>
<dbReference type="eggNOG" id="KOG3754">
    <property type="taxonomic scope" value="Eukaryota"/>
</dbReference>
<dbReference type="GO" id="GO:0006750">
    <property type="term" value="P:glutathione biosynthetic process"/>
    <property type="evidence" value="ECO:0007669"/>
    <property type="project" value="UniProtKB-UniRule"/>
</dbReference>
<name>I2H872_HENB6</name>
<evidence type="ECO:0000256" key="9">
    <source>
        <dbReference type="ARBA" id="ARBA00032122"/>
    </source>
</evidence>
<evidence type="ECO:0000256" key="8">
    <source>
        <dbReference type="ARBA" id="ARBA00030585"/>
    </source>
</evidence>
<dbReference type="Pfam" id="PF03074">
    <property type="entry name" value="GCS"/>
    <property type="match status" value="1"/>
</dbReference>
<evidence type="ECO:0000256" key="7">
    <source>
        <dbReference type="ARBA" id="ARBA00022840"/>
    </source>
</evidence>
<keyword evidence="7 10" id="KW-0067">ATP-binding</keyword>
<dbReference type="GO" id="GO:0046686">
    <property type="term" value="P:response to cadmium ion"/>
    <property type="evidence" value="ECO:0007669"/>
    <property type="project" value="EnsemblFungi"/>
</dbReference>
<gene>
    <name evidence="11" type="primary">TBLA0H02900</name>
    <name evidence="11" type="ORF">TBLA_0H02900</name>
</gene>
<comment type="pathway">
    <text evidence="1 10">Sulfur metabolism; glutathione biosynthesis; glutathione from L-cysteine and L-glutamate: step 1/2.</text>
</comment>
<evidence type="ECO:0000256" key="3">
    <source>
        <dbReference type="ARBA" id="ARBA00012220"/>
    </source>
</evidence>
<dbReference type="Proteomes" id="UP000002866">
    <property type="component" value="Chromosome 8"/>
</dbReference>
<dbReference type="Gene3D" id="3.30.590.50">
    <property type="match status" value="2"/>
</dbReference>
<dbReference type="EMBL" id="HE806323">
    <property type="protein sequence ID" value="CCH62574.1"/>
    <property type="molecule type" value="Genomic_DNA"/>
</dbReference>
<dbReference type="RefSeq" id="XP_004182093.1">
    <property type="nucleotide sequence ID" value="XM_004182045.1"/>
</dbReference>
<keyword evidence="5 10" id="KW-0317">Glutathione biosynthesis</keyword>
<dbReference type="Gene3D" id="1.10.150.710">
    <property type="entry name" value="Glutamate cysteine ligase subdomain"/>
    <property type="match status" value="1"/>
</dbReference>
<keyword evidence="12" id="KW-1185">Reference proteome</keyword>
<keyword evidence="6 10" id="KW-0547">Nucleotide-binding</keyword>
<evidence type="ECO:0000256" key="2">
    <source>
        <dbReference type="ARBA" id="ARBA00008100"/>
    </source>
</evidence>
<comment type="catalytic activity">
    <reaction evidence="10">
        <text>L-cysteine + L-glutamate + ATP = gamma-L-glutamyl-L-cysteine + ADP + phosphate + H(+)</text>
        <dbReference type="Rhea" id="RHEA:13285"/>
        <dbReference type="ChEBI" id="CHEBI:15378"/>
        <dbReference type="ChEBI" id="CHEBI:29985"/>
        <dbReference type="ChEBI" id="CHEBI:30616"/>
        <dbReference type="ChEBI" id="CHEBI:35235"/>
        <dbReference type="ChEBI" id="CHEBI:43474"/>
        <dbReference type="ChEBI" id="CHEBI:58173"/>
        <dbReference type="ChEBI" id="CHEBI:456216"/>
        <dbReference type="EC" id="6.3.2.2"/>
    </reaction>
</comment>
<keyword evidence="4 10" id="KW-0436">Ligase</keyword>
<dbReference type="FunCoup" id="I2H872">
    <property type="interactions" value="410"/>
</dbReference>
<evidence type="ECO:0000256" key="6">
    <source>
        <dbReference type="ARBA" id="ARBA00022741"/>
    </source>
</evidence>
<protein>
    <recommendedName>
        <fullName evidence="3 10">Glutamate--cysteine ligase</fullName>
        <ecNumber evidence="3 10">6.3.2.2</ecNumber>
    </recommendedName>
    <alternativeName>
        <fullName evidence="9 10">Gamma-ECS</fullName>
    </alternativeName>
    <alternativeName>
        <fullName evidence="8 10">Gamma-glutamylcysteine synthetase</fullName>
    </alternativeName>
</protein>
<evidence type="ECO:0000313" key="11">
    <source>
        <dbReference type="EMBL" id="CCH62574.1"/>
    </source>
</evidence>
<dbReference type="OrthoDB" id="7939818at2759"/>
<evidence type="ECO:0000256" key="5">
    <source>
        <dbReference type="ARBA" id="ARBA00022684"/>
    </source>
</evidence>
<dbReference type="UniPathway" id="UPA00142">
    <property type="reaction ID" value="UER00209"/>
</dbReference>
<dbReference type="EC" id="6.3.2.2" evidence="3 10"/>